<evidence type="ECO:0000313" key="2">
    <source>
        <dbReference type="Proteomes" id="UP001230649"/>
    </source>
</evidence>
<name>A0ACC2WZD4_9TREE</name>
<comment type="caution">
    <text evidence="1">The sequence shown here is derived from an EMBL/GenBank/DDBJ whole genome shotgun (WGS) entry which is preliminary data.</text>
</comment>
<dbReference type="EMBL" id="JASBWS010000002">
    <property type="protein sequence ID" value="KAJ9117145.1"/>
    <property type="molecule type" value="Genomic_DNA"/>
</dbReference>
<keyword evidence="1" id="KW-0830">Ubiquinone</keyword>
<keyword evidence="2" id="KW-1185">Reference proteome</keyword>
<protein>
    <submittedName>
        <fullName evidence="1">Ubiquinone biosynthesis protein</fullName>
    </submittedName>
</protein>
<proteinExistence type="predicted"/>
<evidence type="ECO:0000313" key="1">
    <source>
        <dbReference type="EMBL" id="KAJ9117145.1"/>
    </source>
</evidence>
<organism evidence="1 2">
    <name type="scientific">Naganishia adeliensis</name>
    <dbReference type="NCBI Taxonomy" id="92952"/>
    <lineage>
        <taxon>Eukaryota</taxon>
        <taxon>Fungi</taxon>
        <taxon>Dikarya</taxon>
        <taxon>Basidiomycota</taxon>
        <taxon>Agaricomycotina</taxon>
        <taxon>Tremellomycetes</taxon>
        <taxon>Filobasidiales</taxon>
        <taxon>Filobasidiaceae</taxon>
        <taxon>Naganishia</taxon>
    </lineage>
</organism>
<accession>A0ACC2WZD4</accession>
<dbReference type="Proteomes" id="UP001230649">
    <property type="component" value="Unassembled WGS sequence"/>
</dbReference>
<reference evidence="1" key="1">
    <citation type="submission" date="2023-04" db="EMBL/GenBank/DDBJ databases">
        <title>Draft Genome sequencing of Naganishia species isolated from polar environments using Oxford Nanopore Technology.</title>
        <authorList>
            <person name="Leo P."/>
            <person name="Venkateswaran K."/>
        </authorList>
    </citation>
    <scope>NUCLEOTIDE SEQUENCE</scope>
    <source>
        <strain evidence="1">MNA-CCFEE 5262</strain>
    </source>
</reference>
<sequence>MSMSPLPAIITTIARPLAISAITTAAARPILDRLTRKSTINYPGHVPLNSLENAFLALGSGVVGVSDTRRGDLVALLSETSSQSFIPALHASLKSTREGRQILHDRPLINSSTVDLSSLRLLKRGTLGREWVEWLAAGSLTPDTRDTVHHVDSPVLAYTMTRYRQTHDLYHTLFSLPPTLTYELALKYLELANMSQPVAALSSVFGPIRLSSTRRKQFMQDWAPWALRQGSRGRPLVGVYWEKRWEQGLGDLRRELGVRRLDDYAVEARWKAYARVREQERELRRRGEWVDEPEDWEATATTPPPMFNMGADNAPGSPGAAGRKIRGIPKRGKKP</sequence>
<gene>
    <name evidence="1" type="primary">COQ4</name>
    <name evidence="1" type="ORF">QFC20_000288</name>
</gene>